<gene>
    <name evidence="3" type="ORF">FZD51_13910</name>
</gene>
<accession>A0A5D4R9I8</accession>
<dbReference type="PANTHER" id="PTHR22916:SF65">
    <property type="entry name" value="SLR1065 PROTEIN"/>
    <property type="match status" value="1"/>
</dbReference>
<evidence type="ECO:0000259" key="2">
    <source>
        <dbReference type="Pfam" id="PF00535"/>
    </source>
</evidence>
<dbReference type="InterPro" id="IPR029044">
    <property type="entry name" value="Nucleotide-diphossugar_trans"/>
</dbReference>
<reference evidence="3 4" key="1">
    <citation type="submission" date="2019-08" db="EMBL/GenBank/DDBJ databases">
        <title>Bacillus genomes from the desert of Cuatro Cienegas, Coahuila.</title>
        <authorList>
            <person name="Olmedo-Alvarez G."/>
        </authorList>
    </citation>
    <scope>NUCLEOTIDE SEQUENCE [LARGE SCALE GENOMIC DNA]</scope>
    <source>
        <strain evidence="3 4">CH446_14T</strain>
    </source>
</reference>
<evidence type="ECO:0000313" key="4">
    <source>
        <dbReference type="Proteomes" id="UP000322139"/>
    </source>
</evidence>
<dbReference type="Pfam" id="PF00535">
    <property type="entry name" value="Glycos_transf_2"/>
    <property type="match status" value="1"/>
</dbReference>
<dbReference type="PANTHER" id="PTHR22916">
    <property type="entry name" value="GLYCOSYLTRANSFERASE"/>
    <property type="match status" value="1"/>
</dbReference>
<dbReference type="AlphaFoldDB" id="A0A5D4R9I8"/>
<comment type="similarity">
    <text evidence="1">Belongs to the glycosyltransferase 2 family.</text>
</comment>
<dbReference type="CDD" id="cd00761">
    <property type="entry name" value="Glyco_tranf_GTA_type"/>
    <property type="match status" value="1"/>
</dbReference>
<protein>
    <submittedName>
        <fullName evidence="3">Glycosyltransferase family 2 protein</fullName>
    </submittedName>
</protein>
<name>A0A5D4R9I8_9BACI</name>
<proteinExistence type="inferred from homology"/>
<sequence>MVNKAAAKELVSIVIPFYNCQYIARAVESAQRQSYPYVEIIVVDDGSTMYTEQLAPYMNSIRYIRKNNGGTASALNEGIKQARGTYFAWLSSDDEIQPSKVRAQLAFMQRRGNMISFTNFNQIDSQGRMIRASLNRKYTDQLTFYRDLKDFCPVNGSTVMAHMKVMRSIGPFNEKLKNTQDYEMWLRIALQYEFGFLDVPLTHYRVHERMGSKVRAHDSTVEIAALHQIYKPKISEHIRKLEAVSG</sequence>
<dbReference type="Proteomes" id="UP000322139">
    <property type="component" value="Unassembled WGS sequence"/>
</dbReference>
<feature type="domain" description="Glycosyltransferase 2-like" evidence="2">
    <location>
        <begin position="12"/>
        <end position="165"/>
    </location>
</feature>
<organism evidence="3 4">
    <name type="scientific">Bacillus infantis</name>
    <dbReference type="NCBI Taxonomy" id="324767"/>
    <lineage>
        <taxon>Bacteria</taxon>
        <taxon>Bacillati</taxon>
        <taxon>Bacillota</taxon>
        <taxon>Bacilli</taxon>
        <taxon>Bacillales</taxon>
        <taxon>Bacillaceae</taxon>
        <taxon>Bacillus</taxon>
    </lineage>
</organism>
<dbReference type="EMBL" id="VTER01000006">
    <property type="protein sequence ID" value="TYS48007.1"/>
    <property type="molecule type" value="Genomic_DNA"/>
</dbReference>
<dbReference type="RefSeq" id="WP_148975319.1">
    <property type="nucleotide sequence ID" value="NZ_JBNIKT010000004.1"/>
</dbReference>
<dbReference type="GO" id="GO:0016740">
    <property type="term" value="F:transferase activity"/>
    <property type="evidence" value="ECO:0007669"/>
    <property type="project" value="UniProtKB-KW"/>
</dbReference>
<evidence type="ECO:0000313" key="3">
    <source>
        <dbReference type="EMBL" id="TYS48007.1"/>
    </source>
</evidence>
<dbReference type="InterPro" id="IPR001173">
    <property type="entry name" value="Glyco_trans_2-like"/>
</dbReference>
<dbReference type="Gene3D" id="3.90.550.10">
    <property type="entry name" value="Spore Coat Polysaccharide Biosynthesis Protein SpsA, Chain A"/>
    <property type="match status" value="1"/>
</dbReference>
<evidence type="ECO:0000256" key="1">
    <source>
        <dbReference type="ARBA" id="ARBA00006739"/>
    </source>
</evidence>
<keyword evidence="3" id="KW-0808">Transferase</keyword>
<comment type="caution">
    <text evidence="3">The sequence shown here is derived from an EMBL/GenBank/DDBJ whole genome shotgun (WGS) entry which is preliminary data.</text>
</comment>
<dbReference type="SUPFAM" id="SSF53448">
    <property type="entry name" value="Nucleotide-diphospho-sugar transferases"/>
    <property type="match status" value="1"/>
</dbReference>